<evidence type="ECO:0000256" key="3">
    <source>
        <dbReference type="ARBA" id="ARBA00022475"/>
    </source>
</evidence>
<gene>
    <name evidence="8" type="ORF">GCM10009760_03370</name>
</gene>
<evidence type="ECO:0000256" key="1">
    <source>
        <dbReference type="ARBA" id="ARBA00004202"/>
    </source>
</evidence>
<name>A0ABN2YR41_9ACTN</name>
<dbReference type="InterPro" id="IPR051612">
    <property type="entry name" value="Teichoic_Acid_Biosynth"/>
</dbReference>
<keyword evidence="4" id="KW-0808">Transferase</keyword>
<evidence type="ECO:0000313" key="9">
    <source>
        <dbReference type="Proteomes" id="UP001422759"/>
    </source>
</evidence>
<evidence type="ECO:0000313" key="8">
    <source>
        <dbReference type="EMBL" id="GAA2130630.1"/>
    </source>
</evidence>
<accession>A0ABN2YR41</accession>
<sequence length="841" mass="92032">MPASATATAVPAPRVPEPAVDPAVEPAPEAAFGVRSTRWTDGGLEITGFARPGGRGTSWLSGLFTSLTLQQTDEAHTRTVRLRTRHLKLPEVTDDSGQSTFDYDWAGFTATVDPAKLRDGGRWLEGDWLIEAGVRAGRQREQGPLTQHWCGSGEYPLTRWVDRDVRVLPYFAENALRLRVEVVQDRITSVGPADGGLDLAVLAADCPEGTVLRLRHRQSDTELSFPLVPADGPGYRVRVPFAPFVIDGPGPHEMEHWDPELLRPDGSTARPVLDDRGGPLSAQHPLPAPGQLLYVKQLADGYPQFCVQRGTAFIERITASGDGFELAGEAPLPGDGPLELVLRHSNGTGEVHHPVARGERFSCRIPALYTCSDGSPRPLPKGIWELRIRPAGRADAEQPLIVAPQALATLPVTVTAGSPATGSKSVLLQRRWHDTLILDSTPVLAAAERSAYTQRRLLTEAYPAARRRPLREAVLYDVFGGRGYSDSPRAIHTELVRRGAPLEHLWVVDDAQGAVPEGVRPVRSHSAEWYEALATSRYLVGNTHFPDFIERRPGQLVVQTWHGSLLKRIAHDVENAWLGDAGYLAALDRESPQWSVLLSPSAFATPILRRAFRYEGEILESGYPRGDVLALGTGAGAVRERLGIPAGKRIVLYAPTWREDQQRESGDGFRLGLRLDLDAARAELGEDHVLLVRPHSHVREPLPGAGDGFLYDVGDYPDVQELLLAADVLVTDYSSIMFDFAITGRPILFFTYDLEHYRDTLRGFYFDLESEAPGPLIPTSPELLTALRDLAGSDALTTRYADAYRRFRAVHCHLDDGGAAARVVDRMLGGTPAAGVNPADR</sequence>
<keyword evidence="9" id="KW-1185">Reference proteome</keyword>
<evidence type="ECO:0000256" key="6">
    <source>
        <dbReference type="ARBA" id="ARBA00023136"/>
    </source>
</evidence>
<dbReference type="EMBL" id="BAAANT010000001">
    <property type="protein sequence ID" value="GAA2130630.1"/>
    <property type="molecule type" value="Genomic_DNA"/>
</dbReference>
<keyword evidence="5" id="KW-0777">Teichoic acid biosynthesis</keyword>
<dbReference type="PANTHER" id="PTHR37316:SF3">
    <property type="entry name" value="TEICHOIC ACID GLYCEROL-PHOSPHATE TRANSFERASE"/>
    <property type="match status" value="1"/>
</dbReference>
<organism evidence="8 9">
    <name type="scientific">Kitasatospora kazusensis</name>
    <dbReference type="NCBI Taxonomy" id="407974"/>
    <lineage>
        <taxon>Bacteria</taxon>
        <taxon>Bacillati</taxon>
        <taxon>Actinomycetota</taxon>
        <taxon>Actinomycetes</taxon>
        <taxon>Kitasatosporales</taxon>
        <taxon>Streptomycetaceae</taxon>
        <taxon>Kitasatospora</taxon>
    </lineage>
</organism>
<dbReference type="Pfam" id="PF04464">
    <property type="entry name" value="Glyphos_transf"/>
    <property type="match status" value="1"/>
</dbReference>
<dbReference type="PANTHER" id="PTHR37316">
    <property type="entry name" value="TEICHOIC ACID GLYCEROL-PHOSPHATE PRIMASE"/>
    <property type="match status" value="1"/>
</dbReference>
<evidence type="ECO:0000256" key="7">
    <source>
        <dbReference type="SAM" id="MobiDB-lite"/>
    </source>
</evidence>
<dbReference type="RefSeq" id="WP_344459871.1">
    <property type="nucleotide sequence ID" value="NZ_BAAANT010000001.1"/>
</dbReference>
<dbReference type="InterPro" id="IPR043149">
    <property type="entry name" value="TagF_N"/>
</dbReference>
<evidence type="ECO:0008006" key="10">
    <source>
        <dbReference type="Google" id="ProtNLM"/>
    </source>
</evidence>
<keyword evidence="6" id="KW-0472">Membrane</keyword>
<dbReference type="InterPro" id="IPR007554">
    <property type="entry name" value="Glycerophosphate_synth"/>
</dbReference>
<dbReference type="Gene3D" id="3.40.50.12580">
    <property type="match status" value="1"/>
</dbReference>
<feature type="region of interest" description="Disordered" evidence="7">
    <location>
        <begin position="1"/>
        <end position="23"/>
    </location>
</feature>
<evidence type="ECO:0000256" key="4">
    <source>
        <dbReference type="ARBA" id="ARBA00022679"/>
    </source>
</evidence>
<evidence type="ECO:0000256" key="2">
    <source>
        <dbReference type="ARBA" id="ARBA00010488"/>
    </source>
</evidence>
<comment type="caution">
    <text evidence="8">The sequence shown here is derived from an EMBL/GenBank/DDBJ whole genome shotgun (WGS) entry which is preliminary data.</text>
</comment>
<keyword evidence="3" id="KW-1003">Cell membrane</keyword>
<comment type="subcellular location">
    <subcellularLocation>
        <location evidence="1">Cell membrane</location>
        <topology evidence="1">Peripheral membrane protein</topology>
    </subcellularLocation>
</comment>
<dbReference type="SUPFAM" id="SSF53756">
    <property type="entry name" value="UDP-Glycosyltransferase/glycogen phosphorylase"/>
    <property type="match status" value="1"/>
</dbReference>
<dbReference type="Proteomes" id="UP001422759">
    <property type="component" value="Unassembled WGS sequence"/>
</dbReference>
<comment type="similarity">
    <text evidence="2">Belongs to the CDP-glycerol glycerophosphotransferase family.</text>
</comment>
<evidence type="ECO:0000256" key="5">
    <source>
        <dbReference type="ARBA" id="ARBA00022944"/>
    </source>
</evidence>
<dbReference type="InterPro" id="IPR043148">
    <property type="entry name" value="TagF_C"/>
</dbReference>
<proteinExistence type="inferred from homology"/>
<reference evidence="8 9" key="1">
    <citation type="journal article" date="2019" name="Int. J. Syst. Evol. Microbiol.">
        <title>The Global Catalogue of Microorganisms (GCM) 10K type strain sequencing project: providing services to taxonomists for standard genome sequencing and annotation.</title>
        <authorList>
            <consortium name="The Broad Institute Genomics Platform"/>
            <consortium name="The Broad Institute Genome Sequencing Center for Infectious Disease"/>
            <person name="Wu L."/>
            <person name="Ma J."/>
        </authorList>
    </citation>
    <scope>NUCLEOTIDE SEQUENCE [LARGE SCALE GENOMIC DNA]</scope>
    <source>
        <strain evidence="8 9">JCM 14560</strain>
    </source>
</reference>
<dbReference type="Gene3D" id="3.40.50.11820">
    <property type="match status" value="1"/>
</dbReference>
<protein>
    <recommendedName>
        <fullName evidence="10">CDP-glycerol glycerophosphotransferase</fullName>
    </recommendedName>
</protein>